<organism evidence="3 4">
    <name type="scientific">Prymnesium parvum</name>
    <name type="common">Toxic golden alga</name>
    <dbReference type="NCBI Taxonomy" id="97485"/>
    <lineage>
        <taxon>Eukaryota</taxon>
        <taxon>Haptista</taxon>
        <taxon>Haptophyta</taxon>
        <taxon>Prymnesiophyceae</taxon>
        <taxon>Prymnesiales</taxon>
        <taxon>Prymnesiaceae</taxon>
        <taxon>Prymnesium</taxon>
    </lineage>
</organism>
<accession>A0AB34JBY1</accession>
<dbReference type="Pfam" id="PF07047">
    <property type="entry name" value="OPA3"/>
    <property type="match status" value="1"/>
</dbReference>
<comment type="similarity">
    <text evidence="1">Belongs to the OPA3 family.</text>
</comment>
<sequence length="191" mass="21422">MGTFLKLAYFAVERAAEPLSERLEAAAARSESFRRACTRLANWANGIEYRKQQRRLARGRERCGLPAEEVAAPQLSVEAATEAGCQLIGEGFVIAVGLALLMHQELMERAAEEAQQKDIEHNQALLNEMRVRLLELESTQSSLIVRAVQSERRANELQGKLEQLRQQQRWSLHSLFSTALGRSITDESAMS</sequence>
<evidence type="ECO:0000313" key="4">
    <source>
        <dbReference type="Proteomes" id="UP001515480"/>
    </source>
</evidence>
<gene>
    <name evidence="3" type="ORF">AB1Y20_003353</name>
</gene>
<proteinExistence type="inferred from homology"/>
<evidence type="ECO:0000256" key="1">
    <source>
        <dbReference type="ARBA" id="ARBA00007584"/>
    </source>
</evidence>
<keyword evidence="4" id="KW-1185">Reference proteome</keyword>
<dbReference type="InterPro" id="IPR010754">
    <property type="entry name" value="OPA3-like"/>
</dbReference>
<reference evidence="3 4" key="1">
    <citation type="journal article" date="2024" name="Science">
        <title>Giant polyketide synthase enzymes in the biosynthesis of giant marine polyether toxins.</title>
        <authorList>
            <person name="Fallon T.R."/>
            <person name="Shende V.V."/>
            <person name="Wierzbicki I.H."/>
            <person name="Pendleton A.L."/>
            <person name="Watervoot N.F."/>
            <person name="Auber R.P."/>
            <person name="Gonzalez D.J."/>
            <person name="Wisecaver J.H."/>
            <person name="Moore B.S."/>
        </authorList>
    </citation>
    <scope>NUCLEOTIDE SEQUENCE [LARGE SCALE GENOMIC DNA]</scope>
    <source>
        <strain evidence="3 4">12B1</strain>
    </source>
</reference>
<evidence type="ECO:0000256" key="2">
    <source>
        <dbReference type="ARBA" id="ARBA00023054"/>
    </source>
</evidence>
<dbReference type="Proteomes" id="UP001515480">
    <property type="component" value="Unassembled WGS sequence"/>
</dbReference>
<comment type="caution">
    <text evidence="3">The sequence shown here is derived from an EMBL/GenBank/DDBJ whole genome shotgun (WGS) entry which is preliminary data.</text>
</comment>
<dbReference type="PANTHER" id="PTHR12499:SF0">
    <property type="entry name" value="OPTIC ATROPHY 3 PROTEIN"/>
    <property type="match status" value="1"/>
</dbReference>
<dbReference type="EMBL" id="JBGBPQ010000010">
    <property type="protein sequence ID" value="KAL1519086.1"/>
    <property type="molecule type" value="Genomic_DNA"/>
</dbReference>
<dbReference type="AlphaFoldDB" id="A0AB34JBY1"/>
<protein>
    <submittedName>
        <fullName evidence="3">Uncharacterized protein</fullName>
    </submittedName>
</protein>
<dbReference type="GO" id="GO:0005739">
    <property type="term" value="C:mitochondrion"/>
    <property type="evidence" value="ECO:0007669"/>
    <property type="project" value="TreeGrafter"/>
</dbReference>
<name>A0AB34JBY1_PRYPA</name>
<evidence type="ECO:0000313" key="3">
    <source>
        <dbReference type="EMBL" id="KAL1519086.1"/>
    </source>
</evidence>
<dbReference type="PANTHER" id="PTHR12499">
    <property type="entry name" value="OPTIC ATROPHY 3 PROTEIN OPA3"/>
    <property type="match status" value="1"/>
</dbReference>
<keyword evidence="2" id="KW-0175">Coiled coil</keyword>
<dbReference type="GO" id="GO:0019216">
    <property type="term" value="P:regulation of lipid metabolic process"/>
    <property type="evidence" value="ECO:0007669"/>
    <property type="project" value="TreeGrafter"/>
</dbReference>